<feature type="domain" description="DUF4817" evidence="1">
    <location>
        <begin position="36"/>
        <end position="83"/>
    </location>
</feature>
<dbReference type="PANTHER" id="PTHR47326:SF1">
    <property type="entry name" value="HTH PSQ-TYPE DOMAIN-CONTAINING PROTEIN"/>
    <property type="match status" value="1"/>
</dbReference>
<evidence type="ECO:0000313" key="3">
    <source>
        <dbReference type="Proteomes" id="UP000499080"/>
    </source>
</evidence>
<proteinExistence type="predicted"/>
<dbReference type="InterPro" id="IPR032135">
    <property type="entry name" value="DUF4817"/>
</dbReference>
<dbReference type="EMBL" id="BGPR01010053">
    <property type="protein sequence ID" value="GBN43993.1"/>
    <property type="molecule type" value="Genomic_DNA"/>
</dbReference>
<dbReference type="AlphaFoldDB" id="A0A4Y2NZ97"/>
<accession>A0A4Y2NZ97</accession>
<evidence type="ECO:0000313" key="2">
    <source>
        <dbReference type="EMBL" id="GBN43993.1"/>
    </source>
</evidence>
<evidence type="ECO:0000259" key="1">
    <source>
        <dbReference type="Pfam" id="PF16087"/>
    </source>
</evidence>
<dbReference type="PANTHER" id="PTHR47326">
    <property type="entry name" value="TRANSPOSABLE ELEMENT TC3 TRANSPOSASE-LIKE PROTEIN"/>
    <property type="match status" value="1"/>
</dbReference>
<comment type="caution">
    <text evidence="2">The sequence shown here is derived from an EMBL/GenBank/DDBJ whole genome shotgun (WGS) entry which is preliminary data.</text>
</comment>
<protein>
    <recommendedName>
        <fullName evidence="1">DUF4817 domain-containing protein</fullName>
    </recommendedName>
</protein>
<dbReference type="OrthoDB" id="9986793at2759"/>
<dbReference type="Pfam" id="PF16087">
    <property type="entry name" value="DUF4817"/>
    <property type="match status" value="1"/>
</dbReference>
<keyword evidence="3" id="KW-1185">Reference proteome</keyword>
<sequence length="259" mass="29901">MERHTCSPETTAIKRIFLLGCTLKLRVMAKFGINEYCEILIYGECRRKAKSAARVYRERFPEGLHRTWQIILKVVKRLRETGCMTNRPRVRRPGNVGRKVQPENVLAYALAHPQSSTKMISENYGLSKSCVWTILHEAGVHPYRSTPEQGFLRRDTERCYTCCNFVMNNLEDHPTFLADIDIIWTDEACFSRNGIFSGQNVYNWSLDNPRYAVKVRHQLRWSINVCAKFLRTNLTSILRGNVNGTPILRASPGCNNRLC</sequence>
<dbReference type="Proteomes" id="UP000499080">
    <property type="component" value="Unassembled WGS sequence"/>
</dbReference>
<reference evidence="2 3" key="1">
    <citation type="journal article" date="2019" name="Sci. Rep.">
        <title>Orb-weaving spider Araneus ventricosus genome elucidates the spidroin gene catalogue.</title>
        <authorList>
            <person name="Kono N."/>
            <person name="Nakamura H."/>
            <person name="Ohtoshi R."/>
            <person name="Moran D.A.P."/>
            <person name="Shinohara A."/>
            <person name="Yoshida Y."/>
            <person name="Fujiwara M."/>
            <person name="Mori M."/>
            <person name="Tomita M."/>
            <person name="Arakawa K."/>
        </authorList>
    </citation>
    <scope>NUCLEOTIDE SEQUENCE [LARGE SCALE GENOMIC DNA]</scope>
</reference>
<name>A0A4Y2NZ97_ARAVE</name>
<gene>
    <name evidence="2" type="ORF">AVEN_174312_1</name>
</gene>
<organism evidence="2 3">
    <name type="scientific">Araneus ventricosus</name>
    <name type="common">Orbweaver spider</name>
    <name type="synonym">Epeira ventricosa</name>
    <dbReference type="NCBI Taxonomy" id="182803"/>
    <lineage>
        <taxon>Eukaryota</taxon>
        <taxon>Metazoa</taxon>
        <taxon>Ecdysozoa</taxon>
        <taxon>Arthropoda</taxon>
        <taxon>Chelicerata</taxon>
        <taxon>Arachnida</taxon>
        <taxon>Araneae</taxon>
        <taxon>Araneomorphae</taxon>
        <taxon>Entelegynae</taxon>
        <taxon>Araneoidea</taxon>
        <taxon>Araneidae</taxon>
        <taxon>Araneus</taxon>
    </lineage>
</organism>